<dbReference type="EC" id="2.1.2.11" evidence="3 6"/>
<feature type="active site" description="Proton acceptor" evidence="7">
    <location>
        <position position="186"/>
    </location>
</feature>
<comment type="caution">
    <text evidence="10">The sequence shown here is derived from an EMBL/GenBank/DDBJ whole genome shotgun (WGS) entry which is preliminary data.</text>
</comment>
<name>U7D9U3_9BACT</name>
<feature type="binding site" evidence="9">
    <location>
        <position position="52"/>
    </location>
    <ligand>
        <name>Mg(2+)</name>
        <dbReference type="ChEBI" id="CHEBI:18420"/>
    </ligand>
</feature>
<evidence type="ECO:0000313" key="11">
    <source>
        <dbReference type="Proteomes" id="UP000017148"/>
    </source>
</evidence>
<dbReference type="NCBIfam" id="TIGR00222">
    <property type="entry name" value="panB"/>
    <property type="match status" value="1"/>
</dbReference>
<keyword evidence="10" id="KW-0489">Methyltransferase</keyword>
<evidence type="ECO:0000313" key="10">
    <source>
        <dbReference type="EMBL" id="ERP39174.1"/>
    </source>
</evidence>
<feature type="binding site" evidence="9">
    <location>
        <position position="91"/>
    </location>
    <ligand>
        <name>Mg(2+)</name>
        <dbReference type="ChEBI" id="CHEBI:18420"/>
    </ligand>
</feature>
<evidence type="ECO:0000256" key="9">
    <source>
        <dbReference type="PIRSR" id="PIRSR000388-3"/>
    </source>
</evidence>
<dbReference type="STRING" id="1313304.CALK_0344"/>
<evidence type="ECO:0000256" key="1">
    <source>
        <dbReference type="ARBA" id="ARBA00008676"/>
    </source>
</evidence>
<sequence>MFPVTIYYFPLLKNRGLPHESEKKKEVMLTAYDYQTARYAVEAGVDILLVGDSLGTNVLGYSSVHDVTLSDMLHHTRAVKRGAGTAIVVSDLPYTSMKTPEKCRDHAQSLLENGADMVKIEVETGRAPYLDLLNREKIPFCGHIGFTPQTPGLSVSLQGKTARRATELLSLAKHIEHAGAKYLILELIPYNIAAHITSSVQTPTIGIGAGPYCNGEVQVWYDICGISEKTYRHTQVFAPVGREIRTAFTEYVHAVQHDRFPTIKNAGVAPEETLLTLTGEIHP</sequence>
<evidence type="ECO:0000256" key="8">
    <source>
        <dbReference type="PIRSR" id="PIRSR000388-2"/>
    </source>
</evidence>
<dbReference type="SUPFAM" id="SSF51621">
    <property type="entry name" value="Phosphoenolpyruvate/pyruvate domain"/>
    <property type="match status" value="1"/>
</dbReference>
<dbReference type="PATRIC" id="fig|1313304.3.peg.324"/>
<evidence type="ECO:0000256" key="7">
    <source>
        <dbReference type="PIRSR" id="PIRSR000388-1"/>
    </source>
</evidence>
<keyword evidence="9" id="KW-0460">Magnesium</keyword>
<dbReference type="Proteomes" id="UP000017148">
    <property type="component" value="Unassembled WGS sequence"/>
</dbReference>
<dbReference type="GO" id="GO:0008168">
    <property type="term" value="F:methyltransferase activity"/>
    <property type="evidence" value="ECO:0007669"/>
    <property type="project" value="UniProtKB-KW"/>
</dbReference>
<proteinExistence type="inferred from homology"/>
<dbReference type="InterPro" id="IPR015813">
    <property type="entry name" value="Pyrv/PenolPyrv_kinase-like_dom"/>
</dbReference>
<organism evidence="10 11">
    <name type="scientific">Chitinivibrio alkaliphilus ACht1</name>
    <dbReference type="NCBI Taxonomy" id="1313304"/>
    <lineage>
        <taxon>Bacteria</taxon>
        <taxon>Pseudomonadati</taxon>
        <taxon>Fibrobacterota</taxon>
        <taxon>Chitinivibrionia</taxon>
        <taxon>Chitinivibrionales</taxon>
        <taxon>Chitinivibrionaceae</taxon>
        <taxon>Chitinivibrio</taxon>
    </lineage>
</organism>
<dbReference type="InterPro" id="IPR040442">
    <property type="entry name" value="Pyrv_kinase-like_dom_sf"/>
</dbReference>
<comment type="subunit">
    <text evidence="2">Homodecamer; pentamer of dimers.</text>
</comment>
<evidence type="ECO:0000256" key="3">
    <source>
        <dbReference type="ARBA" id="ARBA00012618"/>
    </source>
</evidence>
<dbReference type="Gene3D" id="3.20.20.60">
    <property type="entry name" value="Phosphoenolpyruvate-binding domains"/>
    <property type="match status" value="1"/>
</dbReference>
<dbReference type="PIRSF" id="PIRSF000388">
    <property type="entry name" value="Pantoate_hydroxy_MeTrfase"/>
    <property type="match status" value="1"/>
</dbReference>
<keyword evidence="9" id="KW-0479">Metal-binding</keyword>
<dbReference type="eggNOG" id="COG0413">
    <property type="taxonomic scope" value="Bacteria"/>
</dbReference>
<evidence type="ECO:0000256" key="4">
    <source>
        <dbReference type="ARBA" id="ARBA00022655"/>
    </source>
</evidence>
<feature type="binding site" evidence="8">
    <location>
        <begin position="52"/>
        <end position="53"/>
    </location>
    <ligand>
        <name>3-methyl-2-oxobutanoate</name>
        <dbReference type="ChEBI" id="CHEBI:11851"/>
    </ligand>
</feature>
<dbReference type="GO" id="GO:0032259">
    <property type="term" value="P:methylation"/>
    <property type="evidence" value="ECO:0007669"/>
    <property type="project" value="UniProtKB-KW"/>
</dbReference>
<comment type="similarity">
    <text evidence="1">Belongs to the PanB family.</text>
</comment>
<comment type="cofactor">
    <cofactor evidence="9">
        <name>Mg(2+)</name>
        <dbReference type="ChEBI" id="CHEBI:18420"/>
    </cofactor>
    <text evidence="9">Binds 1 Mg(2+) ion per subunit.</text>
</comment>
<dbReference type="PANTHER" id="PTHR20881">
    <property type="entry name" value="3-METHYL-2-OXOBUTANOATE HYDROXYMETHYLTRANSFERASE"/>
    <property type="match status" value="1"/>
</dbReference>
<dbReference type="GO" id="GO:0015940">
    <property type="term" value="P:pantothenate biosynthetic process"/>
    <property type="evidence" value="ECO:0007669"/>
    <property type="project" value="UniProtKB-UniRule"/>
</dbReference>
<dbReference type="Pfam" id="PF02548">
    <property type="entry name" value="Pantoate_transf"/>
    <property type="match status" value="1"/>
</dbReference>
<keyword evidence="5 10" id="KW-0808">Transferase</keyword>
<dbReference type="PANTHER" id="PTHR20881:SF0">
    <property type="entry name" value="3-METHYL-2-OXOBUTANOATE HYDROXYMETHYLTRANSFERASE"/>
    <property type="match status" value="1"/>
</dbReference>
<dbReference type="GO" id="GO:0003864">
    <property type="term" value="F:3-methyl-2-oxobutanoate hydroxymethyltransferase activity"/>
    <property type="evidence" value="ECO:0007669"/>
    <property type="project" value="UniProtKB-UniRule"/>
</dbReference>
<dbReference type="GO" id="GO:0000287">
    <property type="term" value="F:magnesium ion binding"/>
    <property type="evidence" value="ECO:0007669"/>
    <property type="project" value="TreeGrafter"/>
</dbReference>
<keyword evidence="11" id="KW-1185">Reference proteome</keyword>
<accession>U7D9U3</accession>
<feature type="binding site" evidence="8">
    <location>
        <position position="91"/>
    </location>
    <ligand>
        <name>3-methyl-2-oxobutanoate</name>
        <dbReference type="ChEBI" id="CHEBI:11851"/>
    </ligand>
</feature>
<dbReference type="AlphaFoldDB" id="U7D9U3"/>
<dbReference type="InterPro" id="IPR003700">
    <property type="entry name" value="Pantoate_hydroxy_MeTrfase"/>
</dbReference>
<reference evidence="10 11" key="1">
    <citation type="journal article" date="2013" name="Environ. Microbiol.">
        <title>Genome analysis of Chitinivibrio alkaliphilus gen. nov., sp. nov., a novel extremely haloalkaliphilic anaerobic chitinolytic bacterium from the candidate phylum Termite Group 3.</title>
        <authorList>
            <person name="Sorokin D.Y."/>
            <person name="Gumerov V.M."/>
            <person name="Rakitin A.L."/>
            <person name="Beletsky A.V."/>
            <person name="Damste J.S."/>
            <person name="Muyzer G."/>
            <person name="Mardanov A.V."/>
            <person name="Ravin N.V."/>
        </authorList>
    </citation>
    <scope>NUCLEOTIDE SEQUENCE [LARGE SCALE GENOMIC DNA]</scope>
    <source>
        <strain evidence="10 11">ACht1</strain>
    </source>
</reference>
<evidence type="ECO:0000256" key="6">
    <source>
        <dbReference type="NCBIfam" id="TIGR00222"/>
    </source>
</evidence>
<evidence type="ECO:0000256" key="5">
    <source>
        <dbReference type="ARBA" id="ARBA00022679"/>
    </source>
</evidence>
<feature type="binding site" evidence="9">
    <location>
        <position position="121"/>
    </location>
    <ligand>
        <name>Mg(2+)</name>
        <dbReference type="ChEBI" id="CHEBI:18420"/>
    </ligand>
</feature>
<dbReference type="EMBL" id="ASJR01000002">
    <property type="protein sequence ID" value="ERP39174.1"/>
    <property type="molecule type" value="Genomic_DNA"/>
</dbReference>
<keyword evidence="4" id="KW-0566">Pantothenate biosynthesis</keyword>
<feature type="binding site" evidence="8">
    <location>
        <position position="119"/>
    </location>
    <ligand>
        <name>3-methyl-2-oxobutanoate</name>
        <dbReference type="ChEBI" id="CHEBI:11851"/>
    </ligand>
</feature>
<evidence type="ECO:0000256" key="2">
    <source>
        <dbReference type="ARBA" id="ARBA00011424"/>
    </source>
</evidence>
<protein>
    <recommendedName>
        <fullName evidence="3 6">3-methyl-2-oxobutanoate hydroxymethyltransferase</fullName>
        <ecNumber evidence="3 6">2.1.2.11</ecNumber>
    </recommendedName>
</protein>
<gene>
    <name evidence="10" type="ORF">CALK_0344</name>
</gene>